<organism evidence="3 4">
    <name type="scientific">Exidia glandulosa HHB12029</name>
    <dbReference type="NCBI Taxonomy" id="1314781"/>
    <lineage>
        <taxon>Eukaryota</taxon>
        <taxon>Fungi</taxon>
        <taxon>Dikarya</taxon>
        <taxon>Basidiomycota</taxon>
        <taxon>Agaricomycotina</taxon>
        <taxon>Agaricomycetes</taxon>
        <taxon>Auriculariales</taxon>
        <taxon>Exidiaceae</taxon>
        <taxon>Exidia</taxon>
    </lineage>
</organism>
<keyword evidence="2" id="KW-1133">Transmembrane helix</keyword>
<feature type="region of interest" description="Disordered" evidence="1">
    <location>
        <begin position="47"/>
        <end position="137"/>
    </location>
</feature>
<evidence type="ECO:0000313" key="3">
    <source>
        <dbReference type="EMBL" id="KZV95697.1"/>
    </source>
</evidence>
<accession>A0A165K2P0</accession>
<reference evidence="3 4" key="1">
    <citation type="journal article" date="2016" name="Mol. Biol. Evol.">
        <title>Comparative Genomics of Early-Diverging Mushroom-Forming Fungi Provides Insights into the Origins of Lignocellulose Decay Capabilities.</title>
        <authorList>
            <person name="Nagy L.G."/>
            <person name="Riley R."/>
            <person name="Tritt A."/>
            <person name="Adam C."/>
            <person name="Daum C."/>
            <person name="Floudas D."/>
            <person name="Sun H."/>
            <person name="Yadav J.S."/>
            <person name="Pangilinan J."/>
            <person name="Larsson K.H."/>
            <person name="Matsuura K."/>
            <person name="Barry K."/>
            <person name="Labutti K."/>
            <person name="Kuo R."/>
            <person name="Ohm R.A."/>
            <person name="Bhattacharya S.S."/>
            <person name="Shirouzu T."/>
            <person name="Yoshinaga Y."/>
            <person name="Martin F.M."/>
            <person name="Grigoriev I.V."/>
            <person name="Hibbett D.S."/>
        </authorList>
    </citation>
    <scope>NUCLEOTIDE SEQUENCE [LARGE SCALE GENOMIC DNA]</scope>
    <source>
        <strain evidence="3 4">HHB12029</strain>
    </source>
</reference>
<feature type="compositionally biased region" description="Polar residues" evidence="1">
    <location>
        <begin position="264"/>
        <end position="277"/>
    </location>
</feature>
<feature type="transmembrane region" description="Helical" evidence="2">
    <location>
        <begin position="180"/>
        <end position="206"/>
    </location>
</feature>
<dbReference type="Proteomes" id="UP000077266">
    <property type="component" value="Unassembled WGS sequence"/>
</dbReference>
<sequence length="347" mass="37015">MPPIPPSDNSRNLERLTTSCTKRLCTLDASRRAVHDPLVLRRRHWPSQHKSDLDGTSSADSFTFTTSDETDSPMSETDATPDGSAMPSASNTDDSETAAQSNSTSVQMPSTRNSVSESIASTSGTSSSQPSSITFTSSSIPSATLATITVTTSASRSQVIVLPEASSSSATPLRSHHKSLVAIVVPSVIVPLVVLGALAVAAILLLRRRRRRRQSMTAPPGESFLPEEGFVLRVVPPYGSSSTVGTSARTTNPYSPVAVEDESTNSPSQASPWTSSPVSPHPFAYSPLLTEPADVPHFQAQWVPADDGHDRRPSYSNRRTMRLLRALADAEPLRTSSVPETPLPDAK</sequence>
<proteinExistence type="predicted"/>
<gene>
    <name evidence="3" type="ORF">EXIGLDRAFT_465377</name>
</gene>
<evidence type="ECO:0000313" key="4">
    <source>
        <dbReference type="Proteomes" id="UP000077266"/>
    </source>
</evidence>
<dbReference type="EMBL" id="KV425953">
    <property type="protein sequence ID" value="KZV95697.1"/>
    <property type="molecule type" value="Genomic_DNA"/>
</dbReference>
<keyword evidence="4" id="KW-1185">Reference proteome</keyword>
<feature type="compositionally biased region" description="Polar residues" evidence="1">
    <location>
        <begin position="87"/>
        <end position="113"/>
    </location>
</feature>
<dbReference type="OrthoDB" id="10665501at2759"/>
<feature type="region of interest" description="Disordered" evidence="1">
    <location>
        <begin position="328"/>
        <end position="347"/>
    </location>
</feature>
<protein>
    <submittedName>
        <fullName evidence="3">Uncharacterized protein</fullName>
    </submittedName>
</protein>
<feature type="compositionally biased region" description="Low complexity" evidence="1">
    <location>
        <begin position="114"/>
        <end position="137"/>
    </location>
</feature>
<feature type="region of interest" description="Disordered" evidence="1">
    <location>
        <begin position="240"/>
        <end position="277"/>
    </location>
</feature>
<keyword evidence="2" id="KW-0472">Membrane</keyword>
<name>A0A165K2P0_EXIGL</name>
<feature type="compositionally biased region" description="Low complexity" evidence="1">
    <location>
        <begin position="54"/>
        <end position="67"/>
    </location>
</feature>
<dbReference type="InParanoid" id="A0A165K2P0"/>
<keyword evidence="2" id="KW-0812">Transmembrane</keyword>
<dbReference type="AlphaFoldDB" id="A0A165K2P0"/>
<evidence type="ECO:0000256" key="1">
    <source>
        <dbReference type="SAM" id="MobiDB-lite"/>
    </source>
</evidence>
<evidence type="ECO:0000256" key="2">
    <source>
        <dbReference type="SAM" id="Phobius"/>
    </source>
</evidence>
<feature type="compositionally biased region" description="Polar residues" evidence="1">
    <location>
        <begin position="240"/>
        <end position="254"/>
    </location>
</feature>